<dbReference type="Proteomes" id="UP000620124">
    <property type="component" value="Unassembled WGS sequence"/>
</dbReference>
<organism evidence="1 2">
    <name type="scientific">Mycena venus</name>
    <dbReference type="NCBI Taxonomy" id="2733690"/>
    <lineage>
        <taxon>Eukaryota</taxon>
        <taxon>Fungi</taxon>
        <taxon>Dikarya</taxon>
        <taxon>Basidiomycota</taxon>
        <taxon>Agaricomycotina</taxon>
        <taxon>Agaricomycetes</taxon>
        <taxon>Agaricomycetidae</taxon>
        <taxon>Agaricales</taxon>
        <taxon>Marasmiineae</taxon>
        <taxon>Mycenaceae</taxon>
        <taxon>Mycena</taxon>
    </lineage>
</organism>
<accession>A0A8H6XW75</accession>
<proteinExistence type="predicted"/>
<name>A0A8H6XW75_9AGAR</name>
<sequence length="138" mass="15558">MAFAIIGWNSLLRGHLNLRGVLAIEPVAFEQVRLPIFDSLTRQRPFYAALPLARREAYDHTARLLLVFALLAEQHRAARAFWAGGVPVPFAPGRTVIPSDLELGKLQMEVEVEQNLEQVWYDAVQTRLDSALLDLIII</sequence>
<dbReference type="OrthoDB" id="2956253at2759"/>
<reference evidence="1" key="1">
    <citation type="submission" date="2020-05" db="EMBL/GenBank/DDBJ databases">
        <title>Mycena genomes resolve the evolution of fungal bioluminescence.</title>
        <authorList>
            <person name="Tsai I.J."/>
        </authorList>
    </citation>
    <scope>NUCLEOTIDE SEQUENCE</scope>
    <source>
        <strain evidence="1">CCC161011</strain>
    </source>
</reference>
<keyword evidence="2" id="KW-1185">Reference proteome</keyword>
<comment type="caution">
    <text evidence="1">The sequence shown here is derived from an EMBL/GenBank/DDBJ whole genome shotgun (WGS) entry which is preliminary data.</text>
</comment>
<dbReference type="EMBL" id="JACAZI010000012">
    <property type="protein sequence ID" value="KAF7347482.1"/>
    <property type="molecule type" value="Genomic_DNA"/>
</dbReference>
<gene>
    <name evidence="1" type="ORF">MVEN_01504400</name>
</gene>
<evidence type="ECO:0000313" key="1">
    <source>
        <dbReference type="EMBL" id="KAF7347482.1"/>
    </source>
</evidence>
<protein>
    <submittedName>
        <fullName evidence="1">Uncharacterized protein</fullName>
    </submittedName>
</protein>
<dbReference type="AlphaFoldDB" id="A0A8H6XW75"/>
<evidence type="ECO:0000313" key="2">
    <source>
        <dbReference type="Proteomes" id="UP000620124"/>
    </source>
</evidence>